<dbReference type="Pfam" id="PF22621">
    <property type="entry name" value="CurL-like_PKS_C"/>
    <property type="match status" value="1"/>
</dbReference>
<comment type="cofactor">
    <cofactor evidence="1">
        <name>pantetheine 4'-phosphate</name>
        <dbReference type="ChEBI" id="CHEBI:47942"/>
    </cofactor>
</comment>
<feature type="region of interest" description="Disordered" evidence="5">
    <location>
        <begin position="917"/>
        <end position="951"/>
    </location>
</feature>
<dbReference type="EMBL" id="SFBL01000111">
    <property type="protein sequence ID" value="TRU24980.1"/>
    <property type="molecule type" value="Genomic_DNA"/>
</dbReference>
<dbReference type="Gene3D" id="3.30.559.10">
    <property type="entry name" value="Chloramphenicol acetyltransferase-like domain"/>
    <property type="match status" value="1"/>
</dbReference>
<dbReference type="Pfam" id="PF02801">
    <property type="entry name" value="Ketoacyl-synt_C"/>
    <property type="match status" value="1"/>
</dbReference>
<dbReference type="InterPro" id="IPR036736">
    <property type="entry name" value="ACP-like_sf"/>
</dbReference>
<proteinExistence type="predicted"/>
<keyword evidence="4 8" id="KW-0808">Transferase</keyword>
<dbReference type="FunFam" id="3.40.366.10:FF:000002">
    <property type="entry name" value="Probable polyketide synthase 2"/>
    <property type="match status" value="1"/>
</dbReference>
<dbReference type="InterPro" id="IPR014031">
    <property type="entry name" value="Ketoacyl_synth_C"/>
</dbReference>
<evidence type="ECO:0000256" key="2">
    <source>
        <dbReference type="ARBA" id="ARBA00022450"/>
    </source>
</evidence>
<dbReference type="InterPro" id="IPR009081">
    <property type="entry name" value="PP-bd_ACP"/>
</dbReference>
<dbReference type="InterPro" id="IPR020841">
    <property type="entry name" value="PKS_Beta-ketoAc_synthase_dom"/>
</dbReference>
<dbReference type="SUPFAM" id="SSF52777">
    <property type="entry name" value="CoA-dependent acyltransferases"/>
    <property type="match status" value="2"/>
</dbReference>
<dbReference type="PANTHER" id="PTHR43775:SF37">
    <property type="entry name" value="SI:DKEY-61P9.11"/>
    <property type="match status" value="1"/>
</dbReference>
<dbReference type="SUPFAM" id="SSF52151">
    <property type="entry name" value="FabD/lysophospholipase-like"/>
    <property type="match status" value="1"/>
</dbReference>
<dbReference type="Gene3D" id="3.30.70.3290">
    <property type="match status" value="1"/>
</dbReference>
<feature type="domain" description="Ketosynthase family 3 (KS3)" evidence="7">
    <location>
        <begin position="35"/>
        <end position="460"/>
    </location>
</feature>
<dbReference type="GO" id="GO:0004312">
    <property type="term" value="F:fatty acid synthase activity"/>
    <property type="evidence" value="ECO:0007669"/>
    <property type="project" value="TreeGrafter"/>
</dbReference>
<dbReference type="Gene3D" id="3.40.47.10">
    <property type="match status" value="1"/>
</dbReference>
<dbReference type="InterPro" id="IPR016039">
    <property type="entry name" value="Thiolase-like"/>
</dbReference>
<dbReference type="SMART" id="SM00825">
    <property type="entry name" value="PKS_KS"/>
    <property type="match status" value="1"/>
</dbReference>
<dbReference type="PROSITE" id="PS00606">
    <property type="entry name" value="KS3_1"/>
    <property type="match status" value="1"/>
</dbReference>
<dbReference type="GO" id="GO:0005737">
    <property type="term" value="C:cytoplasm"/>
    <property type="evidence" value="ECO:0007669"/>
    <property type="project" value="TreeGrafter"/>
</dbReference>
<keyword evidence="2" id="KW-0596">Phosphopantetheine</keyword>
<evidence type="ECO:0000256" key="3">
    <source>
        <dbReference type="ARBA" id="ARBA00022553"/>
    </source>
</evidence>
<evidence type="ECO:0000259" key="6">
    <source>
        <dbReference type="PROSITE" id="PS50075"/>
    </source>
</evidence>
<dbReference type="InterPro" id="IPR023213">
    <property type="entry name" value="CAT-like_dom_sf"/>
</dbReference>
<dbReference type="Pfam" id="PF00668">
    <property type="entry name" value="Condensation"/>
    <property type="match status" value="1"/>
</dbReference>
<dbReference type="GO" id="GO:0071770">
    <property type="term" value="P:DIM/DIP cell wall layer assembly"/>
    <property type="evidence" value="ECO:0007669"/>
    <property type="project" value="TreeGrafter"/>
</dbReference>
<protein>
    <submittedName>
        <fullName evidence="8">Acyltransferase domain-containing protein</fullName>
    </submittedName>
</protein>
<dbReference type="InterPro" id="IPR001242">
    <property type="entry name" value="Condensation_dom"/>
</dbReference>
<dbReference type="InterPro" id="IPR050091">
    <property type="entry name" value="PKS_NRPS_Biosynth_Enz"/>
</dbReference>
<dbReference type="InterPro" id="IPR016035">
    <property type="entry name" value="Acyl_Trfase/lysoPLipase"/>
</dbReference>
<dbReference type="Pfam" id="PF00698">
    <property type="entry name" value="Acyl_transf_1"/>
    <property type="match status" value="1"/>
</dbReference>
<dbReference type="SMART" id="SM00827">
    <property type="entry name" value="PKS_AT"/>
    <property type="match status" value="1"/>
</dbReference>
<organism evidence="8 9">
    <name type="scientific">Microcystis aeruginosa Ma_SC_T_19800800_S464</name>
    <dbReference type="NCBI Taxonomy" id="2486257"/>
    <lineage>
        <taxon>Bacteria</taxon>
        <taxon>Bacillati</taxon>
        <taxon>Cyanobacteriota</taxon>
        <taxon>Cyanophyceae</taxon>
        <taxon>Oscillatoriophycideae</taxon>
        <taxon>Chroococcales</taxon>
        <taxon>Microcystaceae</taxon>
        <taxon>Microcystis</taxon>
    </lineage>
</organism>
<feature type="domain" description="Carrier" evidence="6">
    <location>
        <begin position="951"/>
        <end position="1037"/>
    </location>
</feature>
<dbReference type="SUPFAM" id="SSF53901">
    <property type="entry name" value="Thiolase-like"/>
    <property type="match status" value="1"/>
</dbReference>
<evidence type="ECO:0000256" key="4">
    <source>
        <dbReference type="ARBA" id="ARBA00022679"/>
    </source>
</evidence>
<dbReference type="Proteomes" id="UP000319313">
    <property type="component" value="Unassembled WGS sequence"/>
</dbReference>
<feature type="domain" description="Carrier" evidence="6">
    <location>
        <begin position="1525"/>
        <end position="1599"/>
    </location>
</feature>
<dbReference type="CDD" id="cd00833">
    <property type="entry name" value="PKS"/>
    <property type="match status" value="1"/>
</dbReference>
<sequence length="1607" mass="179228">MGSHHQKTELTPLQKAVIALKEARNKIEALERQKNEPIAIIGMGCRFPGGANSPEAFWELLSRGKETIVPVPSQRWDAEAYYDENPDLPNKTYARYGGFIDAVDQFDPQFFGMTPREAIALDPQQRLLLEVSWEALENAGIAPQKLTGTQTGVFVGIGLDDYAKRQIRQQIPIDAYTGSGNAFCFASGRLSYFLGLQGPSLAIDTACSTSLVTVHLACQSLRNRESNLALAGGVSLMLSPEVTLYLSKTRALSPDGRCKTFDKDANGYVRGEGCGMVVLKRFSDAISDGDNILGVIRGSAVNQDGPSSGLTVPNGSAQMAVIRQALENAKIKPEQISYLEAHGTGTALGDPIEVRGINNVLCKDRSTDNPLMVGSVKTNIGHLEIAAGMASLLKVILSLKNQEIPPHLHFKELNPDLAAAATALKIPTSSLPWQRTEEPRRAGISAFGLSGTNAHIIIEEPPQLSFNPSEVDRPAHLLTLSAKSDDALDDLAQKWVNYLEKNPQLNLADLAFSANTGRGQFNHRLAILAKSTLEAKDSLTAFTQKQPCLNVFSQAVAKSRQNKIAFLFTGQGSQYADMGRQLYETQPTFRHALEECDRLLQPYLEKSLLEVLYSDSSLLDQTAYTQPALFAIEYALYKLWQSWGIKPDGVLGHSVGEYVSACVAGVYSLEEGIKLIAERGRLMQSLPQKGAMAAIFAPIETVKSVISPYGDQVEIATINSSENIVISGDKEAINQIKADLESQSIEVRLLQVSHAFHSGMMQPILAEFKAIAAKISYKTPQLDWISTVTGEEISQAVTDDYWCQQVRQCVQFAPAIETLASQGYNLFIEIGSHPILTRLGQKTLANPDYLWLSSLQRGQDDWQILLQSVAKLAVSGVNIDWNGFDKDYARLRLPLPTYAFQKQPYWLTVEAPGLRPTQGTETVEEQDLHQSQERETVGVPDLRPTQKQDETKAESLESQLIALISQITGLNPQQLSLNVSLEADLGLDSIMMTQLMNGLLSLIPEEQRSQFSETFSLRHLMQVSNLQELLTILQSHTSSPKPQISNPKPQTKNLKTQPSNLVPILHSQIPLLMSYWSLNSNSLFTKVKIAGEFDLNIAQQAWKLLINRHPMLRAQFQIPEDAACFADYQLEVLENPIPPEIIVKDFTTLTPDEQGEKIEEEIYHWLNYNWSLTQWPLHGFSVLKLSDQIHQLFLGNEHLISDGLSNHVMMREFLEIYRAIVAKETPNLPPTLTVEDYRKQVQLMNDWQDIEEDRALAEYNNAVSGMSYRWQPKQQKNTQKFPLFYNQKYLLSAETTSQLIDKTRQWRVPMNALLLGAFLKTMSQIDSKAENIGISIPTSGRIYPEVDATGVVSSFAQNLALSFAKPQSEQDWPTFLSQIQQTVQQHIGTGLDRAQTRQMGTIFRDNITLEKGKIPPHSLSLIQEALKSNLYLPYTGQTHLQPQYDALSITDYQAGGMNATGTIDILQEIFNNRLHLFASYDYHHFDLLLIDQLMTAYVSQIEELANLPVQDQVIISHSSSISLNTEIEEMLRQITSEICHWTIEEDEISDDLEADLGLDSLERIRLVTKLEGIYGKQYRQDLLNCRTLQEMAAILAPSQPSILNSYR</sequence>
<dbReference type="SUPFAM" id="SSF47336">
    <property type="entry name" value="ACP-like"/>
    <property type="match status" value="2"/>
</dbReference>
<dbReference type="Gene3D" id="3.30.559.30">
    <property type="entry name" value="Nonribosomal peptide synthetase, condensation domain"/>
    <property type="match status" value="1"/>
</dbReference>
<evidence type="ECO:0000313" key="8">
    <source>
        <dbReference type="EMBL" id="TRU24980.1"/>
    </source>
</evidence>
<dbReference type="PROSITE" id="PS50075">
    <property type="entry name" value="CARRIER"/>
    <property type="match status" value="2"/>
</dbReference>
<dbReference type="InterPro" id="IPR016036">
    <property type="entry name" value="Malonyl_transacylase_ACP-bd"/>
</dbReference>
<keyword evidence="3" id="KW-0597">Phosphoprotein</keyword>
<dbReference type="GO" id="GO:0006633">
    <property type="term" value="P:fatty acid biosynthetic process"/>
    <property type="evidence" value="ECO:0007669"/>
    <property type="project" value="InterPro"/>
</dbReference>
<dbReference type="InterPro" id="IPR018201">
    <property type="entry name" value="Ketoacyl_synth_AS"/>
</dbReference>
<dbReference type="InterPro" id="IPR014030">
    <property type="entry name" value="Ketoacyl_synth_N"/>
</dbReference>
<dbReference type="GO" id="GO:0004315">
    <property type="term" value="F:3-oxoacyl-[acyl-carrier-protein] synthase activity"/>
    <property type="evidence" value="ECO:0007669"/>
    <property type="project" value="InterPro"/>
</dbReference>
<dbReference type="PROSITE" id="PS52004">
    <property type="entry name" value="KS3_2"/>
    <property type="match status" value="1"/>
</dbReference>
<accession>A0A552DRW6</accession>
<dbReference type="Gene3D" id="3.40.366.10">
    <property type="entry name" value="Malonyl-Coenzyme A Acyl Carrier Protein, domain 2"/>
    <property type="match status" value="1"/>
</dbReference>
<evidence type="ECO:0000259" key="7">
    <source>
        <dbReference type="PROSITE" id="PS52004"/>
    </source>
</evidence>
<evidence type="ECO:0000256" key="5">
    <source>
        <dbReference type="SAM" id="MobiDB-lite"/>
    </source>
</evidence>
<dbReference type="FunFam" id="3.40.47.10:FF:000019">
    <property type="entry name" value="Polyketide synthase type I"/>
    <property type="match status" value="1"/>
</dbReference>
<dbReference type="InterPro" id="IPR014043">
    <property type="entry name" value="Acyl_transferase_dom"/>
</dbReference>
<name>A0A552DRW6_MICAE</name>
<dbReference type="GO" id="GO:0005886">
    <property type="term" value="C:plasma membrane"/>
    <property type="evidence" value="ECO:0007669"/>
    <property type="project" value="TreeGrafter"/>
</dbReference>
<evidence type="ECO:0000313" key="9">
    <source>
        <dbReference type="Proteomes" id="UP000319313"/>
    </source>
</evidence>
<dbReference type="PANTHER" id="PTHR43775">
    <property type="entry name" value="FATTY ACID SYNTHASE"/>
    <property type="match status" value="1"/>
</dbReference>
<feature type="compositionally biased region" description="Basic and acidic residues" evidence="5">
    <location>
        <begin position="926"/>
        <end position="936"/>
    </location>
</feature>
<gene>
    <name evidence="8" type="ORF">EWV81_12980</name>
</gene>
<keyword evidence="8" id="KW-0012">Acyltransferase</keyword>
<dbReference type="SUPFAM" id="SSF55048">
    <property type="entry name" value="Probable ACP-binding domain of malonyl-CoA ACP transacylase"/>
    <property type="match status" value="1"/>
</dbReference>
<reference evidence="8 9" key="1">
    <citation type="submission" date="2019-01" db="EMBL/GenBank/DDBJ databases">
        <title>Coherence of Microcystis species and biogeography revealed through population genomics.</title>
        <authorList>
            <person name="Perez-Carrascal O.M."/>
            <person name="Terrat Y."/>
            <person name="Giani A."/>
            <person name="Fortin N."/>
            <person name="Tromas N."/>
            <person name="Shapiro B.J."/>
        </authorList>
    </citation>
    <scope>NUCLEOTIDE SEQUENCE [LARGE SCALE GENOMIC DNA]</scope>
    <source>
        <strain evidence="8">Ma_SC_T_19800800_S464</strain>
    </source>
</reference>
<comment type="caution">
    <text evidence="8">The sequence shown here is derived from an EMBL/GenBank/DDBJ whole genome shotgun (WGS) entry which is preliminary data.</text>
</comment>
<evidence type="ECO:0000256" key="1">
    <source>
        <dbReference type="ARBA" id="ARBA00001957"/>
    </source>
</evidence>
<dbReference type="Gene3D" id="1.10.1200.10">
    <property type="entry name" value="ACP-like"/>
    <property type="match status" value="2"/>
</dbReference>
<dbReference type="Pfam" id="PF00550">
    <property type="entry name" value="PP-binding"/>
    <property type="match status" value="2"/>
</dbReference>
<dbReference type="Pfam" id="PF00109">
    <property type="entry name" value="ketoacyl-synt"/>
    <property type="match status" value="1"/>
</dbReference>
<dbReference type="InterPro" id="IPR001227">
    <property type="entry name" value="Ac_transferase_dom_sf"/>
</dbReference>